<gene>
    <name evidence="2" type="ORF">PG986_013171</name>
</gene>
<keyword evidence="3" id="KW-1185">Reference proteome</keyword>
<dbReference type="RefSeq" id="XP_066693536.1">
    <property type="nucleotide sequence ID" value="XM_066849393.1"/>
</dbReference>
<dbReference type="Proteomes" id="UP001391051">
    <property type="component" value="Unassembled WGS sequence"/>
</dbReference>
<organism evidence="2 3">
    <name type="scientific">Apiospora aurea</name>
    <dbReference type="NCBI Taxonomy" id="335848"/>
    <lineage>
        <taxon>Eukaryota</taxon>
        <taxon>Fungi</taxon>
        <taxon>Dikarya</taxon>
        <taxon>Ascomycota</taxon>
        <taxon>Pezizomycotina</taxon>
        <taxon>Sordariomycetes</taxon>
        <taxon>Xylariomycetidae</taxon>
        <taxon>Amphisphaeriales</taxon>
        <taxon>Apiosporaceae</taxon>
        <taxon>Apiospora</taxon>
    </lineage>
</organism>
<accession>A0ABR1PUT9</accession>
<feature type="compositionally biased region" description="Polar residues" evidence="1">
    <location>
        <begin position="110"/>
        <end position="128"/>
    </location>
</feature>
<evidence type="ECO:0000313" key="2">
    <source>
        <dbReference type="EMBL" id="KAK7940784.1"/>
    </source>
</evidence>
<reference evidence="2 3" key="1">
    <citation type="submission" date="2023-01" db="EMBL/GenBank/DDBJ databases">
        <title>Analysis of 21 Apiospora genomes using comparative genomics revels a genus with tremendous synthesis potential of carbohydrate active enzymes and secondary metabolites.</title>
        <authorList>
            <person name="Sorensen T."/>
        </authorList>
    </citation>
    <scope>NUCLEOTIDE SEQUENCE [LARGE SCALE GENOMIC DNA]</scope>
    <source>
        <strain evidence="2 3">CBS 24483</strain>
    </source>
</reference>
<dbReference type="EMBL" id="JAQQWE010000009">
    <property type="protein sequence ID" value="KAK7940784.1"/>
    <property type="molecule type" value="Genomic_DNA"/>
</dbReference>
<feature type="compositionally biased region" description="Acidic residues" evidence="1">
    <location>
        <begin position="1"/>
        <end position="11"/>
    </location>
</feature>
<evidence type="ECO:0000256" key="1">
    <source>
        <dbReference type="SAM" id="MobiDB-lite"/>
    </source>
</evidence>
<feature type="region of interest" description="Disordered" evidence="1">
    <location>
        <begin position="1"/>
        <end position="160"/>
    </location>
</feature>
<comment type="caution">
    <text evidence="2">The sequence shown here is derived from an EMBL/GenBank/DDBJ whole genome shotgun (WGS) entry which is preliminary data.</text>
</comment>
<dbReference type="GeneID" id="92082455"/>
<sequence>MSDDVEDDDEPPLSLNAPVTKPNSKKRRSSPQGYGSRPKKPKGPESNFLFGDRDSITVQPNSKARTDPKQFSPGQNVDHIEISSDAPSSDEAVEHLQLEDANSAEPAAQQKKQQLTANDSFTVNNSLEAPTRKPKEANTSSYTLPVSPPHQLNAPSHPGNDGFIGNAANYDSIVKAPSRLRAIHRQLAPKQDIIQDVVREYDRGGSKITATLLKRQRGEFEPTVNTFHGSFQTMSKTFARAAQGIEAEEKAATGKTEAFENSYKKRKQHMCKLREAIRENLVKPGTV</sequence>
<name>A0ABR1PUT9_9PEZI</name>
<protein>
    <submittedName>
        <fullName evidence="2">Uncharacterized protein</fullName>
    </submittedName>
</protein>
<proteinExistence type="predicted"/>
<evidence type="ECO:0000313" key="3">
    <source>
        <dbReference type="Proteomes" id="UP001391051"/>
    </source>
</evidence>